<comment type="function">
    <text evidence="4">Removes the phosphate from trehalose 6-phosphate to produce free trehalose.</text>
</comment>
<evidence type="ECO:0000256" key="2">
    <source>
        <dbReference type="ARBA" id="ARBA00008770"/>
    </source>
</evidence>
<reference evidence="5" key="1">
    <citation type="submission" date="2020-07" db="EMBL/GenBank/DDBJ databases">
        <title>Huge and variable diversity of episymbiotic CPR bacteria and DPANN archaea in groundwater ecosystems.</title>
        <authorList>
            <person name="He C.Y."/>
            <person name="Keren R."/>
            <person name="Whittaker M."/>
            <person name="Farag I.F."/>
            <person name="Doudna J."/>
            <person name="Cate J.H.D."/>
            <person name="Banfield J.F."/>
        </authorList>
    </citation>
    <scope>NUCLEOTIDE SEQUENCE</scope>
    <source>
        <strain evidence="5">NC_groundwater_1664_Pr3_B-0.1um_52_9</strain>
    </source>
</reference>
<dbReference type="EMBL" id="JACRDE010000315">
    <property type="protein sequence ID" value="MBI5250194.1"/>
    <property type="molecule type" value="Genomic_DNA"/>
</dbReference>
<comment type="caution">
    <text evidence="5">The sequence shown here is derived from an EMBL/GenBank/DDBJ whole genome shotgun (WGS) entry which is preliminary data.</text>
</comment>
<dbReference type="PANTHER" id="PTHR43768">
    <property type="entry name" value="TREHALOSE 6-PHOSPHATE PHOSPHATASE"/>
    <property type="match status" value="1"/>
</dbReference>
<evidence type="ECO:0000256" key="3">
    <source>
        <dbReference type="ARBA" id="ARBA00022801"/>
    </source>
</evidence>
<gene>
    <name evidence="5" type="primary">otsB</name>
    <name evidence="5" type="ORF">HY912_11930</name>
</gene>
<accession>A0A9D6V3M6</accession>
<dbReference type="NCBIfam" id="TIGR00685">
    <property type="entry name" value="T6PP"/>
    <property type="match status" value="1"/>
</dbReference>
<dbReference type="Pfam" id="PF02358">
    <property type="entry name" value="Trehalose_PPase"/>
    <property type="match status" value="1"/>
</dbReference>
<organism evidence="5 6">
    <name type="scientific">Desulfomonile tiedjei</name>
    <dbReference type="NCBI Taxonomy" id="2358"/>
    <lineage>
        <taxon>Bacteria</taxon>
        <taxon>Pseudomonadati</taxon>
        <taxon>Thermodesulfobacteriota</taxon>
        <taxon>Desulfomonilia</taxon>
        <taxon>Desulfomonilales</taxon>
        <taxon>Desulfomonilaceae</taxon>
        <taxon>Desulfomonile</taxon>
    </lineage>
</organism>
<sequence>MNSVGPFFDLDAFFKRLKHADKRALLLDYDGTLAPFRLNREEAVPYQGIRVILNKFLELDHTRLVIISGRPINGLRPILGLQRSPEIWGSHGLERFVPDGTYKKVDLRQEQRKGLERARQWLEHEELTQYCEYKPAGIAIHTRGLDKVLAERMVEKVRRGMSFVSGAGELTLQDFDGGVELRIRGIDKGLAVTAILDELGTNAVAAYLGDDLTDEDAFRAIKGHGVGVLVRSEFRPTAASLWLKPPHELLAFLQGWLEALGGKEWQGKVKGDSS</sequence>
<dbReference type="EC" id="3.1.3.12" evidence="4"/>
<proteinExistence type="inferred from homology"/>
<dbReference type="GO" id="GO:0004805">
    <property type="term" value="F:trehalose-phosphatase activity"/>
    <property type="evidence" value="ECO:0007669"/>
    <property type="project" value="UniProtKB-EC"/>
</dbReference>
<dbReference type="InterPro" id="IPR036412">
    <property type="entry name" value="HAD-like_sf"/>
</dbReference>
<dbReference type="Proteomes" id="UP000807825">
    <property type="component" value="Unassembled WGS sequence"/>
</dbReference>
<dbReference type="AlphaFoldDB" id="A0A9D6V3M6"/>
<dbReference type="NCBIfam" id="TIGR01484">
    <property type="entry name" value="HAD-SF-IIB"/>
    <property type="match status" value="1"/>
</dbReference>
<dbReference type="GO" id="GO:0046872">
    <property type="term" value="F:metal ion binding"/>
    <property type="evidence" value="ECO:0007669"/>
    <property type="project" value="UniProtKB-KW"/>
</dbReference>
<dbReference type="InterPro" id="IPR003337">
    <property type="entry name" value="Trehalose_PPase"/>
</dbReference>
<evidence type="ECO:0000256" key="1">
    <source>
        <dbReference type="ARBA" id="ARBA00005199"/>
    </source>
</evidence>
<keyword evidence="4" id="KW-0460">Magnesium</keyword>
<keyword evidence="3 4" id="KW-0378">Hydrolase</keyword>
<comment type="catalytic activity">
    <reaction evidence="4">
        <text>alpha,alpha-trehalose 6-phosphate + H2O = alpha,alpha-trehalose + phosphate</text>
        <dbReference type="Rhea" id="RHEA:23420"/>
        <dbReference type="ChEBI" id="CHEBI:15377"/>
        <dbReference type="ChEBI" id="CHEBI:16551"/>
        <dbReference type="ChEBI" id="CHEBI:43474"/>
        <dbReference type="ChEBI" id="CHEBI:58429"/>
        <dbReference type="EC" id="3.1.3.12"/>
    </reaction>
</comment>
<comment type="pathway">
    <text evidence="1 4">Glycan biosynthesis; trehalose biosynthesis.</text>
</comment>
<name>A0A9D6V3M6_9BACT</name>
<dbReference type="SUPFAM" id="SSF56784">
    <property type="entry name" value="HAD-like"/>
    <property type="match status" value="1"/>
</dbReference>
<dbReference type="InterPro" id="IPR006379">
    <property type="entry name" value="HAD-SF_hydro_IIB"/>
</dbReference>
<dbReference type="Gene3D" id="3.40.50.1000">
    <property type="entry name" value="HAD superfamily/HAD-like"/>
    <property type="match status" value="1"/>
</dbReference>
<dbReference type="GO" id="GO:0005992">
    <property type="term" value="P:trehalose biosynthetic process"/>
    <property type="evidence" value="ECO:0007669"/>
    <property type="project" value="InterPro"/>
</dbReference>
<dbReference type="Gene3D" id="3.30.70.1020">
    <property type="entry name" value="Trehalose-6-phosphate phosphatase related protein, domain 2"/>
    <property type="match status" value="1"/>
</dbReference>
<comment type="similarity">
    <text evidence="2 4">Belongs to the trehalose phosphatase family.</text>
</comment>
<comment type="cofactor">
    <cofactor evidence="4">
        <name>Mg(2+)</name>
        <dbReference type="ChEBI" id="CHEBI:18420"/>
    </cofactor>
</comment>
<evidence type="ECO:0000313" key="6">
    <source>
        <dbReference type="Proteomes" id="UP000807825"/>
    </source>
</evidence>
<dbReference type="InterPro" id="IPR023214">
    <property type="entry name" value="HAD_sf"/>
</dbReference>
<evidence type="ECO:0000256" key="4">
    <source>
        <dbReference type="RuleBase" id="RU361117"/>
    </source>
</evidence>
<dbReference type="InterPro" id="IPR044651">
    <property type="entry name" value="OTSB-like"/>
</dbReference>
<keyword evidence="4" id="KW-0479">Metal-binding</keyword>
<protein>
    <recommendedName>
        <fullName evidence="4">Trehalose 6-phosphate phosphatase</fullName>
        <ecNumber evidence="4">3.1.3.12</ecNumber>
    </recommendedName>
</protein>
<evidence type="ECO:0000313" key="5">
    <source>
        <dbReference type="EMBL" id="MBI5250194.1"/>
    </source>
</evidence>
<dbReference type="PANTHER" id="PTHR43768:SF3">
    <property type="entry name" value="TREHALOSE 6-PHOSPHATE PHOSPHATASE"/>
    <property type="match status" value="1"/>
</dbReference>